<gene>
    <name evidence="2" type="ORF">B4U80_07671</name>
</gene>
<accession>A0A443Q966</accession>
<dbReference type="OrthoDB" id="6436357at2759"/>
<evidence type="ECO:0000259" key="1">
    <source>
        <dbReference type="Pfam" id="PF14214"/>
    </source>
</evidence>
<evidence type="ECO:0000313" key="2">
    <source>
        <dbReference type="EMBL" id="RWR99563.1"/>
    </source>
</evidence>
<keyword evidence="3" id="KW-1185">Reference proteome</keyword>
<comment type="caution">
    <text evidence="2">The sequence shown here is derived from an EMBL/GenBank/DDBJ whole genome shotgun (WGS) entry which is preliminary data.</text>
</comment>
<evidence type="ECO:0000313" key="3">
    <source>
        <dbReference type="Proteomes" id="UP000288716"/>
    </source>
</evidence>
<feature type="non-terminal residue" evidence="2">
    <location>
        <position position="142"/>
    </location>
</feature>
<feature type="non-terminal residue" evidence="2">
    <location>
        <position position="1"/>
    </location>
</feature>
<dbReference type="STRING" id="299467.A0A443Q966"/>
<dbReference type="PANTHER" id="PTHR45786:SF74">
    <property type="entry name" value="ATP-DEPENDENT DNA HELICASE"/>
    <property type="match status" value="1"/>
</dbReference>
<name>A0A443Q966_9ACAR</name>
<dbReference type="Proteomes" id="UP000288716">
    <property type="component" value="Unassembled WGS sequence"/>
</dbReference>
<dbReference type="VEuPathDB" id="VectorBase:LDEU014568"/>
<protein>
    <recommendedName>
        <fullName evidence="1">Helitron helicase-like domain-containing protein</fullName>
    </recommendedName>
</protein>
<dbReference type="PANTHER" id="PTHR45786">
    <property type="entry name" value="DNA BINDING PROTEIN-LIKE"/>
    <property type="match status" value="1"/>
</dbReference>
<reference evidence="2 3" key="1">
    <citation type="journal article" date="2018" name="Gigascience">
        <title>Genomes of trombidid mites reveal novel predicted allergens and laterally-transferred genes associated with secondary metabolism.</title>
        <authorList>
            <person name="Dong X."/>
            <person name="Chaisiri K."/>
            <person name="Xia D."/>
            <person name="Armstrong S.D."/>
            <person name="Fang Y."/>
            <person name="Donnelly M.J."/>
            <person name="Kadowaki T."/>
            <person name="McGarry J.W."/>
            <person name="Darby A.C."/>
            <person name="Makepeace B.L."/>
        </authorList>
    </citation>
    <scope>NUCLEOTIDE SEQUENCE [LARGE SCALE GENOMIC DNA]</scope>
    <source>
        <strain evidence="2">UoL-UT</strain>
    </source>
</reference>
<dbReference type="Pfam" id="PF14214">
    <property type="entry name" value="Helitron_like_N"/>
    <property type="match status" value="1"/>
</dbReference>
<organism evidence="2 3">
    <name type="scientific">Leptotrombidium deliense</name>
    <dbReference type="NCBI Taxonomy" id="299467"/>
    <lineage>
        <taxon>Eukaryota</taxon>
        <taxon>Metazoa</taxon>
        <taxon>Ecdysozoa</taxon>
        <taxon>Arthropoda</taxon>
        <taxon>Chelicerata</taxon>
        <taxon>Arachnida</taxon>
        <taxon>Acari</taxon>
        <taxon>Acariformes</taxon>
        <taxon>Trombidiformes</taxon>
        <taxon>Prostigmata</taxon>
        <taxon>Anystina</taxon>
        <taxon>Parasitengona</taxon>
        <taxon>Trombiculoidea</taxon>
        <taxon>Trombiculidae</taxon>
        <taxon>Leptotrombidium</taxon>
    </lineage>
</organism>
<feature type="domain" description="Helitron helicase-like" evidence="1">
    <location>
        <begin position="1"/>
        <end position="139"/>
    </location>
</feature>
<dbReference type="AlphaFoldDB" id="A0A443Q966"/>
<dbReference type="EMBL" id="NCKV01063144">
    <property type="protein sequence ID" value="RWR99563.1"/>
    <property type="molecule type" value="Genomic_DNA"/>
</dbReference>
<sequence length="142" mass="16446">GRLTQQYIINAYITIEAQRLKYLRHNQDHLRSECYQRLVDHVTNSAANNIEDIRLGSVLILPSIFQGSARSMQQLYQDAMAISRKIGRPDLFITMTCNPKWPEIRRYLATLPPGLTANDIPHFTCRLFYQKVQGLIKDLENV</sequence>
<dbReference type="InterPro" id="IPR025476">
    <property type="entry name" value="Helitron_helicase-like"/>
</dbReference>
<proteinExistence type="predicted"/>